<sequence length="170" mass="19857">MKCESKDDDHKQGDGLQLDCESKRSEMNTEIILACYQHLADLLRKLECLLKSNVKLDKEKRQIFTFVLGTLKELKDGKLSSDKSRDQVEELLNERKDLQENYHMRLNQITAVIIELKHLRQAYNGILKNSLNPDDRDAMVWISRVQAIKDSLKLLKLHEQATETMQEDIF</sequence>
<gene>
    <name evidence="2" type="ORF">SPARVUS_LOCUS16068136</name>
</gene>
<dbReference type="EMBL" id="CATNWA010021003">
    <property type="protein sequence ID" value="CAI9620936.1"/>
    <property type="molecule type" value="Genomic_DNA"/>
</dbReference>
<evidence type="ECO:0000313" key="2">
    <source>
        <dbReference type="EMBL" id="CAI9620936.1"/>
    </source>
</evidence>
<proteinExistence type="predicted"/>
<feature type="non-terminal residue" evidence="2">
    <location>
        <position position="170"/>
    </location>
</feature>
<organism evidence="2 3">
    <name type="scientific">Staurois parvus</name>
    <dbReference type="NCBI Taxonomy" id="386267"/>
    <lineage>
        <taxon>Eukaryota</taxon>
        <taxon>Metazoa</taxon>
        <taxon>Chordata</taxon>
        <taxon>Craniata</taxon>
        <taxon>Vertebrata</taxon>
        <taxon>Euteleostomi</taxon>
        <taxon>Amphibia</taxon>
        <taxon>Batrachia</taxon>
        <taxon>Anura</taxon>
        <taxon>Neobatrachia</taxon>
        <taxon>Ranoidea</taxon>
        <taxon>Ranidae</taxon>
        <taxon>Staurois</taxon>
    </lineage>
</organism>
<feature type="coiled-coil region" evidence="1">
    <location>
        <begin position="39"/>
        <end position="108"/>
    </location>
</feature>
<protein>
    <submittedName>
        <fullName evidence="2">Uncharacterized protein</fullName>
    </submittedName>
</protein>
<dbReference type="Proteomes" id="UP001162483">
    <property type="component" value="Unassembled WGS sequence"/>
</dbReference>
<reference evidence="2" key="1">
    <citation type="submission" date="2023-05" db="EMBL/GenBank/DDBJ databases">
        <authorList>
            <person name="Stuckert A."/>
        </authorList>
    </citation>
    <scope>NUCLEOTIDE SEQUENCE</scope>
</reference>
<comment type="caution">
    <text evidence="2">The sequence shown here is derived from an EMBL/GenBank/DDBJ whole genome shotgun (WGS) entry which is preliminary data.</text>
</comment>
<keyword evidence="3" id="KW-1185">Reference proteome</keyword>
<keyword evidence="1" id="KW-0175">Coiled coil</keyword>
<name>A0ABN9HGK7_9NEOB</name>
<evidence type="ECO:0000313" key="3">
    <source>
        <dbReference type="Proteomes" id="UP001162483"/>
    </source>
</evidence>
<evidence type="ECO:0000256" key="1">
    <source>
        <dbReference type="SAM" id="Coils"/>
    </source>
</evidence>
<accession>A0ABN9HGK7</accession>